<dbReference type="InterPro" id="IPR028366">
    <property type="entry name" value="PhoU"/>
</dbReference>
<dbReference type="PANTHER" id="PTHR42930:SF3">
    <property type="entry name" value="PHOSPHATE-SPECIFIC TRANSPORT SYSTEM ACCESSORY PROTEIN PHOU"/>
    <property type="match status" value="1"/>
</dbReference>
<comment type="subunit">
    <text evidence="3 8">Homodimer.</text>
</comment>
<dbReference type="GO" id="GO:0045936">
    <property type="term" value="P:negative regulation of phosphate metabolic process"/>
    <property type="evidence" value="ECO:0007669"/>
    <property type="project" value="InterPro"/>
</dbReference>
<dbReference type="RefSeq" id="WP_112404442.1">
    <property type="nucleotide sequence ID" value="NZ_QLTR01000025.1"/>
</dbReference>
<accession>A0A329EG83</accession>
<feature type="domain" description="PhoU" evidence="9">
    <location>
        <begin position="20"/>
        <end position="105"/>
    </location>
</feature>
<comment type="caution">
    <text evidence="10">The sequence shown here is derived from an EMBL/GenBank/DDBJ whole genome shotgun (WGS) entry which is preliminary data.</text>
</comment>
<dbReference type="NCBIfam" id="TIGR02135">
    <property type="entry name" value="phoU_full"/>
    <property type="match status" value="1"/>
</dbReference>
<evidence type="ECO:0000256" key="3">
    <source>
        <dbReference type="ARBA" id="ARBA00011738"/>
    </source>
</evidence>
<evidence type="ECO:0000313" key="10">
    <source>
        <dbReference type="EMBL" id="RAS59641.1"/>
    </source>
</evidence>
<dbReference type="Pfam" id="PF01895">
    <property type="entry name" value="PhoU"/>
    <property type="match status" value="2"/>
</dbReference>
<dbReference type="PANTHER" id="PTHR42930">
    <property type="entry name" value="PHOSPHATE-SPECIFIC TRANSPORT SYSTEM ACCESSORY PROTEIN PHOU"/>
    <property type="match status" value="1"/>
</dbReference>
<sequence length="215" mass="24495">MENHTLKKFDRDLEQIKTELNELAHIVLTEFEQAIDVFDQPNTELADNIVAQDRIANQCLSNIEQHGARVLARQHAVADDLRFILSSMRIAPRLERVGDYAKSMAVKSSQFKQVIPYELNEIFHQMHCHLVTMLRSVIEAYNTKNATQANVVWEGDDTLDAYYRDVYTLLIQGFNQQATSSEQLVELLFIAKGLERAGDHISDIATDVQFMVNGA</sequence>
<keyword evidence="4 8" id="KW-0813">Transport</keyword>
<feature type="domain" description="PhoU" evidence="9">
    <location>
        <begin position="125"/>
        <end position="208"/>
    </location>
</feature>
<organism evidence="10 11">
    <name type="scientific">Vibrio diazotrophicus</name>
    <dbReference type="NCBI Taxonomy" id="685"/>
    <lineage>
        <taxon>Bacteria</taxon>
        <taxon>Pseudomonadati</taxon>
        <taxon>Pseudomonadota</taxon>
        <taxon>Gammaproteobacteria</taxon>
        <taxon>Vibrionales</taxon>
        <taxon>Vibrionaceae</taxon>
        <taxon>Vibrio</taxon>
    </lineage>
</organism>
<evidence type="ECO:0000259" key="9">
    <source>
        <dbReference type="Pfam" id="PF01895"/>
    </source>
</evidence>
<proteinExistence type="inferred from homology"/>
<dbReference type="EMBL" id="QLTR01000025">
    <property type="protein sequence ID" value="RAS59641.1"/>
    <property type="molecule type" value="Genomic_DNA"/>
</dbReference>
<name>A0A329EG83_VIBDI</name>
<evidence type="ECO:0000256" key="8">
    <source>
        <dbReference type="PIRNR" id="PIRNR003107"/>
    </source>
</evidence>
<reference evidence="10 11" key="1">
    <citation type="submission" date="2018-06" db="EMBL/GenBank/DDBJ databases">
        <title>Freshwater and sediment microbial communities from various areas in North America, analyzing microbe dynamics in response to fracking.</title>
        <authorList>
            <person name="Lamendella R."/>
        </authorList>
    </citation>
    <scope>NUCLEOTIDE SEQUENCE [LARGE SCALE GENOMIC DNA]</scope>
    <source>
        <strain evidence="10 11">99A</strain>
    </source>
</reference>
<protein>
    <recommendedName>
        <fullName evidence="8">Phosphate-specific transport system accessory protein PhoU</fullName>
    </recommendedName>
</protein>
<evidence type="ECO:0000256" key="1">
    <source>
        <dbReference type="ARBA" id="ARBA00004496"/>
    </source>
</evidence>
<comment type="function">
    <text evidence="7 8">Plays a role in the regulation of phosphate uptake.</text>
</comment>
<dbReference type="GO" id="GO:0005737">
    <property type="term" value="C:cytoplasm"/>
    <property type="evidence" value="ECO:0007669"/>
    <property type="project" value="UniProtKB-SubCell"/>
</dbReference>
<comment type="similarity">
    <text evidence="2 8">Belongs to the PhoU family.</text>
</comment>
<evidence type="ECO:0000313" key="11">
    <source>
        <dbReference type="Proteomes" id="UP000248729"/>
    </source>
</evidence>
<keyword evidence="6 8" id="KW-0592">Phosphate transport</keyword>
<dbReference type="AlphaFoldDB" id="A0A329EG83"/>
<dbReference type="InterPro" id="IPR026022">
    <property type="entry name" value="PhoU_dom"/>
</dbReference>
<dbReference type="Proteomes" id="UP000248729">
    <property type="component" value="Unassembled WGS sequence"/>
</dbReference>
<keyword evidence="5 8" id="KW-0963">Cytoplasm</keyword>
<comment type="subcellular location">
    <subcellularLocation>
        <location evidence="1 8">Cytoplasm</location>
    </subcellularLocation>
</comment>
<dbReference type="Gene3D" id="1.20.58.220">
    <property type="entry name" value="Phosphate transport system protein phou homolog 2, domain 2"/>
    <property type="match status" value="1"/>
</dbReference>
<evidence type="ECO:0000256" key="2">
    <source>
        <dbReference type="ARBA" id="ARBA00008107"/>
    </source>
</evidence>
<dbReference type="GO" id="GO:0030643">
    <property type="term" value="P:intracellular phosphate ion homeostasis"/>
    <property type="evidence" value="ECO:0007669"/>
    <property type="project" value="InterPro"/>
</dbReference>
<dbReference type="PIRSF" id="PIRSF003107">
    <property type="entry name" value="PhoU"/>
    <property type="match status" value="1"/>
</dbReference>
<evidence type="ECO:0000256" key="4">
    <source>
        <dbReference type="ARBA" id="ARBA00022448"/>
    </source>
</evidence>
<gene>
    <name evidence="10" type="ORF">DET48_1256</name>
</gene>
<evidence type="ECO:0000256" key="6">
    <source>
        <dbReference type="ARBA" id="ARBA00022592"/>
    </source>
</evidence>
<evidence type="ECO:0000256" key="5">
    <source>
        <dbReference type="ARBA" id="ARBA00022490"/>
    </source>
</evidence>
<dbReference type="SUPFAM" id="SSF109755">
    <property type="entry name" value="PhoU-like"/>
    <property type="match status" value="1"/>
</dbReference>
<evidence type="ECO:0000256" key="7">
    <source>
        <dbReference type="ARBA" id="ARBA00056181"/>
    </source>
</evidence>
<dbReference type="FunFam" id="1.20.58.220:FF:000004">
    <property type="entry name" value="Phosphate-specific transport system accessory protein PhoU"/>
    <property type="match status" value="1"/>
</dbReference>
<dbReference type="InterPro" id="IPR038078">
    <property type="entry name" value="PhoU-like_sf"/>
</dbReference>
<dbReference type="GO" id="GO:0006817">
    <property type="term" value="P:phosphate ion transport"/>
    <property type="evidence" value="ECO:0007669"/>
    <property type="project" value="UniProtKB-KW"/>
</dbReference>